<organism evidence="2 3">
    <name type="scientific">Schizopora paradoxa</name>
    <dbReference type="NCBI Taxonomy" id="27342"/>
    <lineage>
        <taxon>Eukaryota</taxon>
        <taxon>Fungi</taxon>
        <taxon>Dikarya</taxon>
        <taxon>Basidiomycota</taxon>
        <taxon>Agaricomycotina</taxon>
        <taxon>Agaricomycetes</taxon>
        <taxon>Hymenochaetales</taxon>
        <taxon>Schizoporaceae</taxon>
        <taxon>Schizopora</taxon>
    </lineage>
</organism>
<gene>
    <name evidence="2" type="ORF">SCHPADRAFT_902390</name>
</gene>
<evidence type="ECO:0000256" key="1">
    <source>
        <dbReference type="SAM" id="SignalP"/>
    </source>
</evidence>
<reference evidence="2 3" key="1">
    <citation type="submission" date="2015-04" db="EMBL/GenBank/DDBJ databases">
        <title>Complete genome sequence of Schizopora paradoxa KUC8140, a cosmopolitan wood degrader in East Asia.</title>
        <authorList>
            <consortium name="DOE Joint Genome Institute"/>
            <person name="Min B."/>
            <person name="Park H."/>
            <person name="Jang Y."/>
            <person name="Kim J.-J."/>
            <person name="Kim K.H."/>
            <person name="Pangilinan J."/>
            <person name="Lipzen A."/>
            <person name="Riley R."/>
            <person name="Grigoriev I.V."/>
            <person name="Spatafora J.W."/>
            <person name="Choi I.-G."/>
        </authorList>
    </citation>
    <scope>NUCLEOTIDE SEQUENCE [LARGE SCALE GENOMIC DNA]</scope>
    <source>
        <strain evidence="2 3">KUC8140</strain>
    </source>
</reference>
<sequence length="79" mass="8808">MRRPRPLACPLFCIKIVMCQWDPPPSFGGLVVDLRSTDIEIGRLVGSARPFGVPSYPCAGRGRGVHRRGWWAAFMPRKG</sequence>
<name>A0A0H2SE86_9AGAM</name>
<dbReference type="Proteomes" id="UP000053477">
    <property type="component" value="Unassembled WGS sequence"/>
</dbReference>
<feature type="signal peptide" evidence="1">
    <location>
        <begin position="1"/>
        <end position="19"/>
    </location>
</feature>
<dbReference type="EMBL" id="KQ085930">
    <property type="protein sequence ID" value="KLO15371.1"/>
    <property type="molecule type" value="Genomic_DNA"/>
</dbReference>
<keyword evidence="1" id="KW-0732">Signal</keyword>
<evidence type="ECO:0000313" key="2">
    <source>
        <dbReference type="EMBL" id="KLO15371.1"/>
    </source>
</evidence>
<keyword evidence="3" id="KW-1185">Reference proteome</keyword>
<feature type="chain" id="PRO_5005202311" description="Secreted protein" evidence="1">
    <location>
        <begin position="20"/>
        <end position="79"/>
    </location>
</feature>
<protein>
    <recommendedName>
        <fullName evidence="4">Secreted protein</fullName>
    </recommendedName>
</protein>
<evidence type="ECO:0008006" key="4">
    <source>
        <dbReference type="Google" id="ProtNLM"/>
    </source>
</evidence>
<evidence type="ECO:0000313" key="3">
    <source>
        <dbReference type="Proteomes" id="UP000053477"/>
    </source>
</evidence>
<dbReference type="AlphaFoldDB" id="A0A0H2SE86"/>
<accession>A0A0H2SE86</accession>
<proteinExistence type="predicted"/>
<dbReference type="InParanoid" id="A0A0H2SE86"/>